<organism evidence="3 4">
    <name type="scientific">Cellulomonas gilvus (strain ATCC 13127 / NRRL B-14078)</name>
    <name type="common">Cellvibrio gilvus</name>
    <dbReference type="NCBI Taxonomy" id="593907"/>
    <lineage>
        <taxon>Bacteria</taxon>
        <taxon>Bacillati</taxon>
        <taxon>Actinomycetota</taxon>
        <taxon>Actinomycetes</taxon>
        <taxon>Micrococcales</taxon>
        <taxon>Cellulomonadaceae</taxon>
        <taxon>Cellulomonas</taxon>
    </lineage>
</organism>
<keyword evidence="4" id="KW-1185">Reference proteome</keyword>
<feature type="transmembrane region" description="Helical" evidence="2">
    <location>
        <begin position="49"/>
        <end position="69"/>
    </location>
</feature>
<dbReference type="STRING" id="593907.Celgi_2001"/>
<dbReference type="OrthoDB" id="5148572at2"/>
<dbReference type="EMBL" id="CP002665">
    <property type="protein sequence ID" value="AEI12502.1"/>
    <property type="molecule type" value="Genomic_DNA"/>
</dbReference>
<dbReference type="RefSeq" id="WP_013884020.1">
    <property type="nucleotide sequence ID" value="NC_015671.1"/>
</dbReference>
<name>F7ZZ86_CELGA</name>
<protein>
    <recommendedName>
        <fullName evidence="5">Cell division protein FtsL</fullName>
    </recommendedName>
</protein>
<evidence type="ECO:0000256" key="1">
    <source>
        <dbReference type="SAM" id="MobiDB-lite"/>
    </source>
</evidence>
<reference evidence="4" key="1">
    <citation type="submission" date="2011-04" db="EMBL/GenBank/DDBJ databases">
        <title>Complete sequence of Cellvibrio gilvus ATCC 13127.</title>
        <authorList>
            <person name="Lucas S."/>
            <person name="Han J."/>
            <person name="Lapidus A."/>
            <person name="Cheng J.-F."/>
            <person name="Goodwin L."/>
            <person name="Pitluck S."/>
            <person name="Peters L."/>
            <person name="Munk A."/>
            <person name="Detter J.C."/>
            <person name="Han C."/>
            <person name="Tapia R."/>
            <person name="Land M."/>
            <person name="Hauser L."/>
            <person name="Kyrpides N."/>
            <person name="Ivanova N."/>
            <person name="Ovchinnikova G."/>
            <person name="Pagani I."/>
            <person name="Mead D."/>
            <person name="Brumm P."/>
            <person name="Woyke T."/>
        </authorList>
    </citation>
    <scope>NUCLEOTIDE SEQUENCE [LARGE SCALE GENOMIC DNA]</scope>
    <source>
        <strain evidence="4">ATCC 13127 / NRRL B-14078</strain>
    </source>
</reference>
<dbReference type="Proteomes" id="UP000000485">
    <property type="component" value="Chromosome"/>
</dbReference>
<keyword evidence="2" id="KW-1133">Transmembrane helix</keyword>
<dbReference type="HOGENOM" id="CLU_143296_0_0_11"/>
<evidence type="ECO:0000313" key="4">
    <source>
        <dbReference type="Proteomes" id="UP000000485"/>
    </source>
</evidence>
<sequence length="145" mass="15141">MSASTAARAYAPAQSTAAPARPLRPTSPASAPTPRLRVVRAPAHTRTRVPFVLTCMAVLAAALVSALLLNTQMAASSYEKYDLSNELGRLDQDAQDLVAALDEKASPHELARAADELGMVPAVRTGWIRLPDGVVQGAPAAKGSE</sequence>
<dbReference type="AlphaFoldDB" id="F7ZZ86"/>
<dbReference type="eggNOG" id="COG2919">
    <property type="taxonomic scope" value="Bacteria"/>
</dbReference>
<gene>
    <name evidence="3" type="ordered locus">Celgi_2001</name>
</gene>
<evidence type="ECO:0000313" key="3">
    <source>
        <dbReference type="EMBL" id="AEI12502.1"/>
    </source>
</evidence>
<keyword evidence="2" id="KW-0812">Transmembrane</keyword>
<dbReference type="KEGG" id="cga:Celgi_2001"/>
<evidence type="ECO:0008006" key="5">
    <source>
        <dbReference type="Google" id="ProtNLM"/>
    </source>
</evidence>
<keyword evidence="2" id="KW-0472">Membrane</keyword>
<accession>F7ZZ86</accession>
<proteinExistence type="predicted"/>
<feature type="region of interest" description="Disordered" evidence="1">
    <location>
        <begin position="1"/>
        <end position="34"/>
    </location>
</feature>
<feature type="compositionally biased region" description="Low complexity" evidence="1">
    <location>
        <begin position="1"/>
        <end position="21"/>
    </location>
</feature>
<evidence type="ECO:0000256" key="2">
    <source>
        <dbReference type="SAM" id="Phobius"/>
    </source>
</evidence>